<feature type="compositionally biased region" description="Polar residues" evidence="1">
    <location>
        <begin position="406"/>
        <end position="423"/>
    </location>
</feature>
<feature type="region of interest" description="Disordered" evidence="1">
    <location>
        <begin position="942"/>
        <end position="980"/>
    </location>
</feature>
<feature type="region of interest" description="Disordered" evidence="1">
    <location>
        <begin position="474"/>
        <end position="531"/>
    </location>
</feature>
<feature type="compositionally biased region" description="Polar residues" evidence="1">
    <location>
        <begin position="567"/>
        <end position="579"/>
    </location>
</feature>
<dbReference type="GO" id="GO:0015629">
    <property type="term" value="C:actin cytoskeleton"/>
    <property type="evidence" value="ECO:0007669"/>
    <property type="project" value="TreeGrafter"/>
</dbReference>
<feature type="region of interest" description="Disordered" evidence="1">
    <location>
        <begin position="703"/>
        <end position="776"/>
    </location>
</feature>
<dbReference type="GO" id="GO:0051015">
    <property type="term" value="F:actin filament binding"/>
    <property type="evidence" value="ECO:0007669"/>
    <property type="project" value="InterPro"/>
</dbReference>
<reference evidence="2 3" key="1">
    <citation type="submission" date="2020-07" db="EMBL/GenBank/DDBJ databases">
        <title>Comparative genomics of pyrophilous fungi reveals a link between fire events and developmental genes.</title>
        <authorList>
            <consortium name="DOE Joint Genome Institute"/>
            <person name="Steindorff A.S."/>
            <person name="Carver A."/>
            <person name="Calhoun S."/>
            <person name="Stillman K."/>
            <person name="Liu H."/>
            <person name="Lipzen A."/>
            <person name="Pangilinan J."/>
            <person name="Labutti K."/>
            <person name="Bruns T.D."/>
            <person name="Grigoriev I.V."/>
        </authorList>
    </citation>
    <scope>NUCLEOTIDE SEQUENCE [LARGE SCALE GENOMIC DNA]</scope>
    <source>
        <strain evidence="2 3">CBS 144469</strain>
    </source>
</reference>
<dbReference type="InterPro" id="IPR029006">
    <property type="entry name" value="ADF-H/Gelsolin-like_dom_sf"/>
</dbReference>
<comment type="caution">
    <text evidence="2">The sequence shown here is derived from an EMBL/GenBank/DDBJ whole genome shotgun (WGS) entry which is preliminary data.</text>
</comment>
<feature type="compositionally biased region" description="Polar residues" evidence="1">
    <location>
        <begin position="611"/>
        <end position="622"/>
    </location>
</feature>
<feature type="compositionally biased region" description="Basic and acidic residues" evidence="1">
    <location>
        <begin position="947"/>
        <end position="959"/>
    </location>
</feature>
<feature type="region of interest" description="Disordered" evidence="1">
    <location>
        <begin position="790"/>
        <end position="913"/>
    </location>
</feature>
<feature type="compositionally biased region" description="Low complexity" evidence="1">
    <location>
        <begin position="830"/>
        <end position="839"/>
    </location>
</feature>
<dbReference type="PANTHER" id="PTHR11977:SF130">
    <property type="entry name" value="SEVERIN"/>
    <property type="match status" value="1"/>
</dbReference>
<keyword evidence="3" id="KW-1185">Reference proteome</keyword>
<feature type="compositionally biased region" description="Low complexity" evidence="1">
    <location>
        <begin position="389"/>
        <end position="400"/>
    </location>
</feature>
<sequence>MDAYRNTRRQSGVDYPRPETDLAEWTSKIKAMQRQVDADEEAEQRRLEEEIAAARQARKRRSRGSRPPDSADLSRAAEELNLSSSPSDRFSEDKPKDATERYGHQSEALRKIMGQNAVYVPGSPGGRSEGVSLASFIGGRASGPRLNKHAAQQDAHDPTQYNQPDTSAPHPIFGKGGIAMPGMVSKTSLGGGQPRSGTPSQDNRKAISDLRAVASALSSGSRPTEEPAKSSYLRQPDEVRRKSTSPTPREIVGTEAAERYRPSASPTPSSTLRGQKSFDRGNNRSYGTEDAERYRPSASPAPSSTLRPQKSFDGRAYGTEEAERYRPSTSPTPSSTLRPQKSFDGRSYGSEAARSSTSPTPRSTLKSQKSFERSYGRSSGTEAAERYRSSPSSATPPSTTKRTERSVSPQKTGNTYSSINAAKSSPDLRKQKSYTRFDERPVSPQKTGGRERAISIAQATRRLKAYLSSTQDKLQVENARSPRQITFPRAPSRLQPTGKSSVIATVSLAKPIQPEPRTPSNGPKISPSVAPSPAFQKVALPKDVTPSISRLQGRGFVQNMVKASLTLESHSAPNSTTASPAEKPRPTPVKKGSVLDRWQAAESSDAAVPCSHQSSPTFNTTPIRRAATTEPQPLASGRPTQNAPHQASPYLRPASARPPSAPPAEEPLSPRSTARMMDMMAPGRNMGSATTMFVEKTTVDELGVKRPPSRGSSRGSMVQARAAALDSNSNSANHHSRTSELPAPTGKPLIHPTKGRAKRPRKASANQQARKVEPVLPETKQIVEEPVPAAVEEKAPPTTSRVSQPLTRSDSKIGRLAEQWKGAGPITPKVVSPSPSSSAEARREPKQYAGIRHALPGMAKEPRKADAVPRSTTPKGPEPFGRLPPINVANSPPSDYKPYHTPPSPGLQPRIPSTGSRATVMEVAQALVEHAVAENASVVPSIASPRPAEERAAAEKPEQLRSPTLRHNFTPASVEKRKSSYDSFATLPPLKEEATPAPSPANTLTRSIGRAAGSGLMQPITESIPAQIKATVKNGDDSGVVRLVHDNTPIPTVDLSIMLNRPVVVSSVPVDAKTISVEVMSIVGSNSTTLTKDTSVFFESEALAIIHRFKDASSGLVDTYVWGWLGKKSQFGEAEEKKLHELARRYGTMPVIVRQCAEPAHLVKLLGGRLAVRQGTRAYWTADNTAMHIVRVVGDVIFIDELDLNVKHLCSGFSYCLSILGTVYVWYGTGSLDKEREAALQYAGTICGEAEIVELTQGENDDNEMFWMILGQEAFADADYWRWRRKATLDLLAVEFYSDETNPCHSVYLVNCIWELFVIVGPNARGNRQDIRLALDIANRYTKQIAAQRPYTPNVHILVLPSQIPLDLKMHVRDMDETVLNLGNIPDHMNLVSSAEAVEQLAKTSWSHEELKDTTMLPLGIESNVTTRSISA</sequence>
<protein>
    <recommendedName>
        <fullName evidence="4">Gelsolin</fullName>
    </recommendedName>
</protein>
<feature type="compositionally biased region" description="Low complexity" evidence="1">
    <location>
        <begin position="354"/>
        <end position="364"/>
    </location>
</feature>
<feature type="compositionally biased region" description="Low complexity" evidence="1">
    <location>
        <begin position="327"/>
        <end position="336"/>
    </location>
</feature>
<proteinExistence type="predicted"/>
<feature type="compositionally biased region" description="Basic and acidic residues" evidence="1">
    <location>
        <begin position="426"/>
        <end position="441"/>
    </location>
</feature>
<dbReference type="PANTHER" id="PTHR11977">
    <property type="entry name" value="VILLIN"/>
    <property type="match status" value="1"/>
</dbReference>
<evidence type="ECO:0000313" key="3">
    <source>
        <dbReference type="Proteomes" id="UP000521943"/>
    </source>
</evidence>
<dbReference type="InterPro" id="IPR007122">
    <property type="entry name" value="Villin/Gelsolin"/>
</dbReference>
<dbReference type="GO" id="GO:0005737">
    <property type="term" value="C:cytoplasm"/>
    <property type="evidence" value="ECO:0007669"/>
    <property type="project" value="TreeGrafter"/>
</dbReference>
<gene>
    <name evidence="2" type="ORF">DFP72DRAFT_1063353</name>
</gene>
<feature type="compositionally biased region" description="Low complexity" evidence="1">
    <location>
        <begin position="709"/>
        <end position="733"/>
    </location>
</feature>
<name>A0A8H6MBY9_9AGAR</name>
<dbReference type="Gene3D" id="3.40.20.10">
    <property type="entry name" value="Severin"/>
    <property type="match status" value="2"/>
</dbReference>
<feature type="region of interest" description="Disordered" evidence="1">
    <location>
        <begin position="33"/>
        <end position="455"/>
    </location>
</feature>
<organism evidence="2 3">
    <name type="scientific">Ephemerocybe angulata</name>
    <dbReference type="NCBI Taxonomy" id="980116"/>
    <lineage>
        <taxon>Eukaryota</taxon>
        <taxon>Fungi</taxon>
        <taxon>Dikarya</taxon>
        <taxon>Basidiomycota</taxon>
        <taxon>Agaricomycotina</taxon>
        <taxon>Agaricomycetes</taxon>
        <taxon>Agaricomycetidae</taxon>
        <taxon>Agaricales</taxon>
        <taxon>Agaricineae</taxon>
        <taxon>Psathyrellaceae</taxon>
        <taxon>Ephemerocybe</taxon>
    </lineage>
</organism>
<dbReference type="Proteomes" id="UP000521943">
    <property type="component" value="Unassembled WGS sequence"/>
</dbReference>
<evidence type="ECO:0000313" key="2">
    <source>
        <dbReference type="EMBL" id="KAF6760294.1"/>
    </source>
</evidence>
<dbReference type="SMART" id="SM00262">
    <property type="entry name" value="GEL"/>
    <property type="match status" value="1"/>
</dbReference>
<dbReference type="OrthoDB" id="6375767at2759"/>
<feature type="compositionally biased region" description="Polar residues" evidence="1">
    <location>
        <begin position="494"/>
        <end position="504"/>
    </location>
</feature>
<feature type="compositionally biased region" description="Polar residues" evidence="1">
    <location>
        <begin position="264"/>
        <end position="274"/>
    </location>
</feature>
<dbReference type="EMBL" id="JACGCI010000013">
    <property type="protein sequence ID" value="KAF6760294.1"/>
    <property type="molecule type" value="Genomic_DNA"/>
</dbReference>
<dbReference type="GO" id="GO:0008154">
    <property type="term" value="P:actin polymerization or depolymerization"/>
    <property type="evidence" value="ECO:0007669"/>
    <property type="project" value="TreeGrafter"/>
</dbReference>
<feature type="compositionally biased region" description="Polar residues" evidence="1">
    <location>
        <begin position="961"/>
        <end position="971"/>
    </location>
</feature>
<evidence type="ECO:0008006" key="4">
    <source>
        <dbReference type="Google" id="ProtNLM"/>
    </source>
</evidence>
<accession>A0A8H6MBY9</accession>
<feature type="region of interest" description="Disordered" evidence="1">
    <location>
        <begin position="567"/>
        <end position="671"/>
    </location>
</feature>
<dbReference type="SUPFAM" id="SSF55753">
    <property type="entry name" value="Actin depolymerizing proteins"/>
    <property type="match status" value="1"/>
</dbReference>
<evidence type="ECO:0000256" key="1">
    <source>
        <dbReference type="SAM" id="MobiDB-lite"/>
    </source>
</evidence>
<feature type="compositionally biased region" description="Low complexity" evidence="1">
    <location>
        <begin position="647"/>
        <end position="658"/>
    </location>
</feature>
<feature type="compositionally biased region" description="Basic and acidic residues" evidence="1">
    <location>
        <begin position="89"/>
        <end position="110"/>
    </location>
</feature>
<feature type="region of interest" description="Disordered" evidence="1">
    <location>
        <begin position="1"/>
        <end position="20"/>
    </location>
</feature>
<feature type="compositionally biased region" description="Basic residues" evidence="1">
    <location>
        <begin position="753"/>
        <end position="762"/>
    </location>
</feature>
<feature type="compositionally biased region" description="Polar residues" evidence="1">
    <location>
        <begin position="798"/>
        <end position="808"/>
    </location>
</feature>